<gene>
    <name evidence="1" type="ORF">BCL74_2903</name>
</gene>
<reference evidence="1 2" key="1">
    <citation type="submission" date="2018-10" db="EMBL/GenBank/DDBJ databases">
        <title>Comparative analysis of microorganisms from saline springs in Andes Mountain Range, Colombia.</title>
        <authorList>
            <person name="Rubin E."/>
        </authorList>
    </citation>
    <scope>NUCLEOTIDE SEQUENCE [LARGE SCALE GENOMIC DNA]</scope>
    <source>
        <strain evidence="1 2">USBA 36</strain>
    </source>
</reference>
<sequence length="87" mass="9889">MSGLIRQLDGYRLTTAEILYHLPDHPGLLQSFIWQEYDMAPSYPVLRRFLDFWQGNLDGKLHSVTVGSARLITPGSLRHANVSLSLH</sequence>
<comment type="caution">
    <text evidence="1">The sequence shown here is derived from an EMBL/GenBank/DDBJ whole genome shotgun (WGS) entry which is preliminary data.</text>
</comment>
<dbReference type="InterPro" id="IPR009354">
    <property type="entry name" value="Usg"/>
</dbReference>
<evidence type="ECO:0000313" key="1">
    <source>
        <dbReference type="EMBL" id="RKQ68423.1"/>
    </source>
</evidence>
<dbReference type="RefSeq" id="WP_008946162.1">
    <property type="nucleotide sequence ID" value="NZ_RBIG01000003.1"/>
</dbReference>
<dbReference type="OrthoDB" id="9811054at2"/>
<dbReference type="Proteomes" id="UP000277424">
    <property type="component" value="Unassembled WGS sequence"/>
</dbReference>
<accession>A0A420WBS2</accession>
<dbReference type="Pfam" id="PF06233">
    <property type="entry name" value="Usg"/>
    <property type="match status" value="1"/>
</dbReference>
<name>A0A420WBS2_9PROT</name>
<organism evidence="1 2">
    <name type="scientific">Oceanibaculum indicum</name>
    <dbReference type="NCBI Taxonomy" id="526216"/>
    <lineage>
        <taxon>Bacteria</taxon>
        <taxon>Pseudomonadati</taxon>
        <taxon>Pseudomonadota</taxon>
        <taxon>Alphaproteobacteria</taxon>
        <taxon>Rhodospirillales</taxon>
        <taxon>Oceanibaculaceae</taxon>
        <taxon>Oceanibaculum</taxon>
    </lineage>
</organism>
<proteinExistence type="predicted"/>
<evidence type="ECO:0000313" key="2">
    <source>
        <dbReference type="Proteomes" id="UP000277424"/>
    </source>
</evidence>
<dbReference type="EMBL" id="RBIG01000003">
    <property type="protein sequence ID" value="RKQ68423.1"/>
    <property type="molecule type" value="Genomic_DNA"/>
</dbReference>
<protein>
    <submittedName>
        <fullName evidence="1">Uncharacterized protein Usg</fullName>
    </submittedName>
</protein>
<dbReference type="AlphaFoldDB" id="A0A420WBS2"/>